<dbReference type="InterPro" id="IPR007742">
    <property type="entry name" value="NosD_dom"/>
</dbReference>
<name>A0A0F9SNM5_9ZZZZ</name>
<dbReference type="NCBIfam" id="TIGR03804">
    <property type="entry name" value="para_beta_helix"/>
    <property type="match status" value="5"/>
</dbReference>
<dbReference type="SUPFAM" id="SSF51126">
    <property type="entry name" value="Pectin lyase-like"/>
    <property type="match status" value="2"/>
</dbReference>
<dbReference type="InterPro" id="IPR006626">
    <property type="entry name" value="PbH1"/>
</dbReference>
<dbReference type="Pfam" id="PF05048">
    <property type="entry name" value="NosD"/>
    <property type="match status" value="1"/>
</dbReference>
<dbReference type="AlphaFoldDB" id="A0A0F9SNM5"/>
<feature type="domain" description="Right handed beta helix" evidence="6">
    <location>
        <begin position="104"/>
        <end position="264"/>
    </location>
</feature>
<feature type="transmembrane region" description="Helical" evidence="4">
    <location>
        <begin position="839"/>
        <end position="858"/>
    </location>
</feature>
<keyword evidence="3" id="KW-0833">Ubl conjugation pathway</keyword>
<feature type="transmembrane region" description="Helical" evidence="4">
    <location>
        <begin position="9"/>
        <end position="29"/>
    </location>
</feature>
<accession>A0A0F9SNM5</accession>
<evidence type="ECO:0008006" key="8">
    <source>
        <dbReference type="Google" id="ProtNLM"/>
    </source>
</evidence>
<keyword evidence="4" id="KW-1133">Transmembrane helix</keyword>
<dbReference type="PANTHER" id="PTHR22990:SF15">
    <property type="entry name" value="F-BOX ONLY PROTEIN 10"/>
    <property type="match status" value="1"/>
</dbReference>
<organism evidence="7">
    <name type="scientific">marine sediment metagenome</name>
    <dbReference type="NCBI Taxonomy" id="412755"/>
    <lineage>
        <taxon>unclassified sequences</taxon>
        <taxon>metagenomes</taxon>
        <taxon>ecological metagenomes</taxon>
    </lineage>
</organism>
<comment type="caution">
    <text evidence="7">The sequence shown here is derived from an EMBL/GenBank/DDBJ whole genome shotgun (WGS) entry which is preliminary data.</text>
</comment>
<evidence type="ECO:0000259" key="5">
    <source>
        <dbReference type="Pfam" id="PF05048"/>
    </source>
</evidence>
<feature type="domain" description="Periplasmic copper-binding protein NosD beta helix" evidence="5">
    <location>
        <begin position="272"/>
        <end position="438"/>
    </location>
</feature>
<evidence type="ECO:0000256" key="1">
    <source>
        <dbReference type="ARBA" id="ARBA00004906"/>
    </source>
</evidence>
<dbReference type="InterPro" id="IPR039448">
    <property type="entry name" value="Beta_helix"/>
</dbReference>
<protein>
    <recommendedName>
        <fullName evidence="8">Periplasmic copper-binding protein NosD beta helix domain-containing protein</fullName>
    </recommendedName>
</protein>
<evidence type="ECO:0000256" key="4">
    <source>
        <dbReference type="SAM" id="Phobius"/>
    </source>
</evidence>
<sequence>MKKPSKKNILIVLSFIFGFSILIITSSYYPQDMNSRYVKQENEYSLKSAGFWNLGPIEIDDSDPTKNWSYTASTYDWCFGNGTWSNPYIIENVTIDGGPSDDIGIIIENSNVYFIIRNVSVYHSGNSHHEAGIVLNSVNNGILTGNVFSDNFHGIFLGSSTNNTIIRNIITDNNNAMGIRLRDNSNNNTISENELFNNEWGILLEYGSNYNTISNNNASYQRSGGIVIQQFSHYNMVKNNTVSFNKNGISVSNECNGSTISENRAYFNSIRGIIIGGYNNNISHNYLNNNDDEGIELSDCDFSIVYNNTISYNTNGILMRGSNNNIILSNNIHHNKDGSGIDIAEYAENQTILNNIIENNTRGISVRSGKNEIFGNIINYNDEYGIIVDFYLFEPPPENNLFYKNNFTNPAGLNAYDNGLNNSWDNGSLGNFWADYPGNDTDDNGIGDLPYNISGTAGSQDNFPIWWDAPAISINSPIANTTFELNPSFDVSITEGIANTTWYSLDNGITNFSFSGFNGVIDKVLWNNKGDGPVTINFYVNDSRGHIESANVTVIKIIQNPLITINEPTMGQIFGFNSPEFNITVNDLSPINTTWYTIDGGLTNYTISGLTGTVNQTAWDNKGTEIMTLRFYANDSLGHVGFKDVTIWKDLIAPQITINSPTPNQLCGVDAPTFSITIVEPNIQTKRYSLNGRPNITFTTQNQFSQAEWDNAGNGTVSIIFYVIDKVGNINSIEVIVRKDAYNPEIIIQSPIQDEIFGSTPPEFNISIIEENLLSMWYTIQGSITQYPITELTGSFDQDAWTNVTEGAITITFYALDRAGNLGTESITIIKNIPSPPAIPGYNIFLVVGIISVAIIIISKKKEIVLKD</sequence>
<reference evidence="7" key="1">
    <citation type="journal article" date="2015" name="Nature">
        <title>Complex archaea that bridge the gap between prokaryotes and eukaryotes.</title>
        <authorList>
            <person name="Spang A."/>
            <person name="Saw J.H."/>
            <person name="Jorgensen S.L."/>
            <person name="Zaremba-Niedzwiedzka K."/>
            <person name="Martijn J."/>
            <person name="Lind A.E."/>
            <person name="van Eijk R."/>
            <person name="Schleper C."/>
            <person name="Guy L."/>
            <person name="Ettema T.J."/>
        </authorList>
    </citation>
    <scope>NUCLEOTIDE SEQUENCE</scope>
</reference>
<dbReference type="SMART" id="SM00710">
    <property type="entry name" value="PbH1"/>
    <property type="match status" value="14"/>
</dbReference>
<keyword evidence="2" id="KW-0677">Repeat</keyword>
<dbReference type="EMBL" id="LAZR01000571">
    <property type="protein sequence ID" value="KKN63982.1"/>
    <property type="molecule type" value="Genomic_DNA"/>
</dbReference>
<gene>
    <name evidence="7" type="ORF">LCGC14_0496190</name>
</gene>
<dbReference type="Gene3D" id="2.160.20.10">
    <property type="entry name" value="Single-stranded right-handed beta-helix, Pectin lyase-like"/>
    <property type="match status" value="2"/>
</dbReference>
<evidence type="ECO:0000313" key="7">
    <source>
        <dbReference type="EMBL" id="KKN63982.1"/>
    </source>
</evidence>
<evidence type="ECO:0000259" key="6">
    <source>
        <dbReference type="Pfam" id="PF13229"/>
    </source>
</evidence>
<evidence type="ECO:0000256" key="2">
    <source>
        <dbReference type="ARBA" id="ARBA00022737"/>
    </source>
</evidence>
<proteinExistence type="predicted"/>
<dbReference type="InterPro" id="IPR012334">
    <property type="entry name" value="Pectin_lyas_fold"/>
</dbReference>
<evidence type="ECO:0000256" key="3">
    <source>
        <dbReference type="ARBA" id="ARBA00022786"/>
    </source>
</evidence>
<dbReference type="InterPro" id="IPR051550">
    <property type="entry name" value="SCF-Subunits/Alg-Epimerases"/>
</dbReference>
<keyword evidence="4" id="KW-0812">Transmembrane</keyword>
<dbReference type="PANTHER" id="PTHR22990">
    <property type="entry name" value="F-BOX ONLY PROTEIN"/>
    <property type="match status" value="1"/>
</dbReference>
<dbReference type="InterPro" id="IPR011050">
    <property type="entry name" value="Pectin_lyase_fold/virulence"/>
</dbReference>
<keyword evidence="4" id="KW-0472">Membrane</keyword>
<comment type="pathway">
    <text evidence="1">Protein modification; protein ubiquitination.</text>
</comment>
<dbReference type="Pfam" id="PF13229">
    <property type="entry name" value="Beta_helix"/>
    <property type="match status" value="1"/>
</dbReference>
<dbReference type="InterPro" id="IPR022441">
    <property type="entry name" value="Para_beta_helix_rpt-2"/>
</dbReference>